<gene>
    <name evidence="1" type="ORF">RND71_014233</name>
</gene>
<reference evidence="1" key="1">
    <citation type="submission" date="2023-12" db="EMBL/GenBank/DDBJ databases">
        <title>Genome assembly of Anisodus tanguticus.</title>
        <authorList>
            <person name="Wang Y.-J."/>
        </authorList>
    </citation>
    <scope>NUCLEOTIDE SEQUENCE</scope>
    <source>
        <strain evidence="1">KB-2021</strain>
        <tissue evidence="1">Leaf</tissue>
    </source>
</reference>
<comment type="caution">
    <text evidence="1">The sequence shown here is derived from an EMBL/GenBank/DDBJ whole genome shotgun (WGS) entry which is preliminary data.</text>
</comment>
<protein>
    <submittedName>
        <fullName evidence="1">Uncharacterized protein</fullName>
    </submittedName>
</protein>
<organism evidence="1 2">
    <name type="scientific">Anisodus tanguticus</name>
    <dbReference type="NCBI Taxonomy" id="243964"/>
    <lineage>
        <taxon>Eukaryota</taxon>
        <taxon>Viridiplantae</taxon>
        <taxon>Streptophyta</taxon>
        <taxon>Embryophyta</taxon>
        <taxon>Tracheophyta</taxon>
        <taxon>Spermatophyta</taxon>
        <taxon>Magnoliopsida</taxon>
        <taxon>eudicotyledons</taxon>
        <taxon>Gunneridae</taxon>
        <taxon>Pentapetalae</taxon>
        <taxon>asterids</taxon>
        <taxon>lamiids</taxon>
        <taxon>Solanales</taxon>
        <taxon>Solanaceae</taxon>
        <taxon>Solanoideae</taxon>
        <taxon>Hyoscyameae</taxon>
        <taxon>Anisodus</taxon>
    </lineage>
</organism>
<accession>A0AAE1VDZ5</accession>
<sequence length="125" mass="14353">MRFESENKLPFDLSVASIQELTCVMEDIMEMMNWKTCMRTHLVEGDAELLDSASSVSLADAGGKDSTITSTSRNFDELPYWEFRYIRDIIRSLDLVLEDFILGEAQSIMALDLFDQLENQKTQNE</sequence>
<dbReference type="EMBL" id="JAVYJV010000007">
    <property type="protein sequence ID" value="KAK4366353.1"/>
    <property type="molecule type" value="Genomic_DNA"/>
</dbReference>
<dbReference type="Proteomes" id="UP001291623">
    <property type="component" value="Unassembled WGS sequence"/>
</dbReference>
<name>A0AAE1VDZ5_9SOLA</name>
<dbReference type="AlphaFoldDB" id="A0AAE1VDZ5"/>
<evidence type="ECO:0000313" key="1">
    <source>
        <dbReference type="EMBL" id="KAK4366353.1"/>
    </source>
</evidence>
<proteinExistence type="predicted"/>
<evidence type="ECO:0000313" key="2">
    <source>
        <dbReference type="Proteomes" id="UP001291623"/>
    </source>
</evidence>
<keyword evidence="2" id="KW-1185">Reference proteome</keyword>